<dbReference type="HOGENOM" id="CLU_105757_0_0_4"/>
<dbReference type="EMBL" id="BX640442">
    <property type="protein sequence ID" value="CAE32184.1"/>
    <property type="molecule type" value="Genomic_DNA"/>
</dbReference>
<name>A0A0H3LKC2_BORBR</name>
<sequence length="227" mass="24238">MVTMTISRLASTPVGQAKQGPMFKSAHEALTFALHYSMQQYDRPLMNRLASGELTAGMARQGGKGLSGLDGAGQAGMIRAELAQLEPIHQAVLVASIAPADIPCHCRVSCCSGRKVNPEWQDAMSVLTTAAAAGALSGCVSNGRLRSALIQRLFGAKVTLVALADQFRVDENTVGAHHAKLKRWLFGGADRSEKGEQPGLHPQAYQAFTERLRICNWLAGDADAKKI</sequence>
<evidence type="ECO:0008006" key="3">
    <source>
        <dbReference type="Google" id="ProtNLM"/>
    </source>
</evidence>
<proteinExistence type="predicted"/>
<accession>A0A0H3LKC2</accession>
<protein>
    <recommendedName>
        <fullName evidence="3">DNA-binding protein</fullName>
    </recommendedName>
</protein>
<dbReference type="AlphaFoldDB" id="A0A0H3LKC2"/>
<dbReference type="eggNOG" id="ENOG5032TJR">
    <property type="taxonomic scope" value="Bacteria"/>
</dbReference>
<dbReference type="KEGG" id="bbr:BB1687"/>
<reference evidence="1 2" key="1">
    <citation type="journal article" date="2003" name="Nat. Genet.">
        <title>Comparative analysis of the genome sequences of Bordetella pertussis, Bordetella parapertussis and Bordetella bronchiseptica.</title>
        <authorList>
            <person name="Parkhill J."/>
            <person name="Sebaihia M."/>
            <person name="Preston A."/>
            <person name="Murphy L.D."/>
            <person name="Thomson N.R."/>
            <person name="Harris D.E."/>
            <person name="Holden M.T.G."/>
            <person name="Churcher C.M."/>
            <person name="Bentley S.D."/>
            <person name="Mungall K.L."/>
            <person name="Cerdeno-Tarraga A.-M."/>
            <person name="Temple L."/>
            <person name="James K.D."/>
            <person name="Harris B."/>
            <person name="Quail M.A."/>
            <person name="Achtman M."/>
            <person name="Atkin R."/>
            <person name="Baker S."/>
            <person name="Basham D."/>
            <person name="Bason N."/>
            <person name="Cherevach I."/>
            <person name="Chillingworth T."/>
            <person name="Collins M."/>
            <person name="Cronin A."/>
            <person name="Davis P."/>
            <person name="Doggett J."/>
            <person name="Feltwell T."/>
            <person name="Goble A."/>
            <person name="Hamlin N."/>
            <person name="Hauser H."/>
            <person name="Holroyd S."/>
            <person name="Jagels K."/>
            <person name="Leather S."/>
            <person name="Moule S."/>
            <person name="Norberczak H."/>
            <person name="O'Neil S."/>
            <person name="Ormond D."/>
            <person name="Price C."/>
            <person name="Rabbinowitsch E."/>
            <person name="Rutter S."/>
            <person name="Sanders M."/>
            <person name="Saunders D."/>
            <person name="Seeger K."/>
            <person name="Sharp S."/>
            <person name="Simmonds M."/>
            <person name="Skelton J."/>
            <person name="Squares R."/>
            <person name="Squares S."/>
            <person name="Stevens K."/>
            <person name="Unwin L."/>
            <person name="Whitehead S."/>
            <person name="Barrell B.G."/>
            <person name="Maskell D.J."/>
        </authorList>
    </citation>
    <scope>NUCLEOTIDE SEQUENCE [LARGE SCALE GENOMIC DNA]</scope>
    <source>
        <strain evidence="1 2">ATCC BAA-588 / NCTC 13252 / RB50</strain>
    </source>
</reference>
<gene>
    <name evidence="1" type="ordered locus">BB1687</name>
</gene>
<dbReference type="Proteomes" id="UP000001027">
    <property type="component" value="Chromosome"/>
</dbReference>
<organism evidence="1 2">
    <name type="scientific">Bordetella bronchiseptica (strain ATCC BAA-588 / NCTC 13252 / RB50)</name>
    <name type="common">Alcaligenes bronchisepticus</name>
    <dbReference type="NCBI Taxonomy" id="257310"/>
    <lineage>
        <taxon>Bacteria</taxon>
        <taxon>Pseudomonadati</taxon>
        <taxon>Pseudomonadota</taxon>
        <taxon>Betaproteobacteria</taxon>
        <taxon>Burkholderiales</taxon>
        <taxon>Alcaligenaceae</taxon>
        <taxon>Bordetella</taxon>
    </lineage>
</organism>
<evidence type="ECO:0000313" key="1">
    <source>
        <dbReference type="EMBL" id="CAE32184.1"/>
    </source>
</evidence>
<evidence type="ECO:0000313" key="2">
    <source>
        <dbReference type="Proteomes" id="UP000001027"/>
    </source>
</evidence>